<evidence type="ECO:0000256" key="1">
    <source>
        <dbReference type="SAM" id="Phobius"/>
    </source>
</evidence>
<evidence type="ECO:0000313" key="3">
    <source>
        <dbReference type="Proteomes" id="UP000192273"/>
    </source>
</evidence>
<feature type="transmembrane region" description="Helical" evidence="1">
    <location>
        <begin position="53"/>
        <end position="70"/>
    </location>
</feature>
<dbReference type="KEGG" id="rmm:ROSMUCSMR3_00052"/>
<organism evidence="2 3">
    <name type="scientific">Roseovarius mucosus</name>
    <dbReference type="NCBI Taxonomy" id="215743"/>
    <lineage>
        <taxon>Bacteria</taxon>
        <taxon>Pseudomonadati</taxon>
        <taxon>Pseudomonadota</taxon>
        <taxon>Alphaproteobacteria</taxon>
        <taxon>Rhodobacterales</taxon>
        <taxon>Roseobacteraceae</taxon>
        <taxon>Roseovarius</taxon>
    </lineage>
</organism>
<reference evidence="2 3" key="1">
    <citation type="submission" date="2017-03" db="EMBL/GenBank/DDBJ databases">
        <title>Genome Sequence of Roseovarius mucosus strain SMR3 Isolated from a culture of the Diatom Skeletonema marinoi.</title>
        <authorList>
            <person name="Topel M."/>
            <person name="Pinder M."/>
            <person name="Johansson O.N."/>
            <person name="Kourtchenko O."/>
            <person name="Godhe A."/>
            <person name="Clarke A.K."/>
        </authorList>
    </citation>
    <scope>NUCLEOTIDE SEQUENCE [LARGE SCALE GENOMIC DNA]</scope>
    <source>
        <strain evidence="2 3">SMR3</strain>
    </source>
</reference>
<protein>
    <recommendedName>
        <fullName evidence="4">Methionine synthase</fullName>
    </recommendedName>
</protein>
<name>A0A1V0RIU3_9RHOB</name>
<dbReference type="EMBL" id="CP020474">
    <property type="protein sequence ID" value="ARE81565.1"/>
    <property type="molecule type" value="Genomic_DNA"/>
</dbReference>
<keyword evidence="1" id="KW-1133">Transmembrane helix</keyword>
<dbReference type="RefSeq" id="WP_237183503.1">
    <property type="nucleotide sequence ID" value="NZ_CP020474.1"/>
</dbReference>
<dbReference type="Proteomes" id="UP000192273">
    <property type="component" value="Chromosome"/>
</dbReference>
<keyword evidence="1" id="KW-0472">Membrane</keyword>
<dbReference type="AlphaFoldDB" id="A0A1V0RIU3"/>
<proteinExistence type="predicted"/>
<evidence type="ECO:0000313" key="2">
    <source>
        <dbReference type="EMBL" id="ARE81565.1"/>
    </source>
</evidence>
<evidence type="ECO:0008006" key="4">
    <source>
        <dbReference type="Google" id="ProtNLM"/>
    </source>
</evidence>
<accession>A0A1V0RIU3</accession>
<keyword evidence="1" id="KW-0812">Transmembrane</keyword>
<dbReference type="PROSITE" id="PS51257">
    <property type="entry name" value="PROKAR_LIPOPROTEIN"/>
    <property type="match status" value="1"/>
</dbReference>
<gene>
    <name evidence="2" type="ORF">ROSMUCSMR3_00052</name>
</gene>
<keyword evidence="3" id="KW-1185">Reference proteome</keyword>
<sequence length="80" mass="8722">MRRIFLAAALLALVAWIAGYIWISGLACAFGSPNGRCAFPMPWDMRGEDLMILVLFPAALVATLLVLARISGRRSQNSDN</sequence>